<gene>
    <name evidence="1" type="ORF">J9253_00455</name>
</gene>
<organism evidence="1 2">
    <name type="scientific">Thiothrix litoralis</name>
    <dbReference type="NCBI Taxonomy" id="2891210"/>
    <lineage>
        <taxon>Bacteria</taxon>
        <taxon>Pseudomonadati</taxon>
        <taxon>Pseudomonadota</taxon>
        <taxon>Gammaproteobacteria</taxon>
        <taxon>Thiotrichales</taxon>
        <taxon>Thiotrichaceae</taxon>
        <taxon>Thiothrix</taxon>
    </lineage>
</organism>
<proteinExistence type="predicted"/>
<evidence type="ECO:0000313" key="1">
    <source>
        <dbReference type="EMBL" id="QTR46472.1"/>
    </source>
</evidence>
<sequence>MTKNDNPVWAAQVIAAMQKTPAHSLHVPYRDAPLALSDGQRARLDSDYYLHDLVEHAKKDVKTISVTSINLSRRFSSVRAAGFFDFLTDDHAVILHSVPDASPAAAIANREELTIYAAHLLAVNADIELVSHVFVEVNPPYAMGIYEIKTRQLTQRLKDNWQRGFLDCLSAIENGGQNASYTNPTFDLTKI</sequence>
<evidence type="ECO:0000313" key="2">
    <source>
        <dbReference type="Proteomes" id="UP000672039"/>
    </source>
</evidence>
<dbReference type="Proteomes" id="UP000672039">
    <property type="component" value="Chromosome"/>
</dbReference>
<protein>
    <submittedName>
        <fullName evidence="1">Uncharacterized protein</fullName>
    </submittedName>
</protein>
<dbReference type="EMBL" id="CP072801">
    <property type="protein sequence ID" value="QTR46472.1"/>
    <property type="molecule type" value="Genomic_DNA"/>
</dbReference>
<name>A0ABX7WTY8_9GAMM</name>
<accession>A0ABX7WTY8</accession>
<dbReference type="RefSeq" id="WP_210222807.1">
    <property type="nucleotide sequence ID" value="NZ_CP072801.1"/>
</dbReference>
<reference evidence="1 2" key="1">
    <citation type="submission" date="2021-04" db="EMBL/GenBank/DDBJ databases">
        <title>Genomics, taxonomy and metabolism of representatives of sulfur bacteria of the genus Thiothrix: Thiothrix fructosivorans QT, Thiothrix unzii A1T and three new species, Thiothrix subterranea sp. nov., Thiothrix litoralis sp. nov. and 'Candidatus Thiothrix anitrata' sp. nov.</title>
        <authorList>
            <person name="Ravin N.V."/>
            <person name="Smolyakov D."/>
            <person name="Rudenko T.S."/>
            <person name="Mardanov A.V."/>
            <person name="Beletsky A.V."/>
            <person name="Markov N.D."/>
            <person name="Fomenkov A.I."/>
            <person name="Roberts R.J."/>
            <person name="Karnachuk O.V."/>
            <person name="Novikov A."/>
            <person name="Grabovich M.Y."/>
        </authorList>
    </citation>
    <scope>NUCLEOTIDE SEQUENCE [LARGE SCALE GENOMIC DNA]</scope>
    <source>
        <strain evidence="1 2">AS</strain>
    </source>
</reference>
<keyword evidence="2" id="KW-1185">Reference proteome</keyword>